<gene>
    <name evidence="1" type="ORF">CHS0354_021816</name>
</gene>
<organism evidence="1 2">
    <name type="scientific">Potamilus streckersoni</name>
    <dbReference type="NCBI Taxonomy" id="2493646"/>
    <lineage>
        <taxon>Eukaryota</taxon>
        <taxon>Metazoa</taxon>
        <taxon>Spiralia</taxon>
        <taxon>Lophotrochozoa</taxon>
        <taxon>Mollusca</taxon>
        <taxon>Bivalvia</taxon>
        <taxon>Autobranchia</taxon>
        <taxon>Heteroconchia</taxon>
        <taxon>Palaeoheterodonta</taxon>
        <taxon>Unionida</taxon>
        <taxon>Unionoidea</taxon>
        <taxon>Unionidae</taxon>
        <taxon>Ambleminae</taxon>
        <taxon>Lampsilini</taxon>
        <taxon>Potamilus</taxon>
    </lineage>
</organism>
<reference evidence="1" key="3">
    <citation type="submission" date="2023-05" db="EMBL/GenBank/DDBJ databases">
        <authorList>
            <person name="Smith C.H."/>
        </authorList>
    </citation>
    <scope>NUCLEOTIDE SEQUENCE</scope>
    <source>
        <strain evidence="1">CHS0354</strain>
        <tissue evidence="1">Mantle</tissue>
    </source>
</reference>
<reference evidence="1" key="2">
    <citation type="journal article" date="2021" name="Genome Biol. Evol.">
        <title>Developing a high-quality reference genome for a parasitic bivalve with doubly uniparental inheritance (Bivalvia: Unionida).</title>
        <authorList>
            <person name="Smith C.H."/>
        </authorList>
    </citation>
    <scope>NUCLEOTIDE SEQUENCE</scope>
    <source>
        <strain evidence="1">CHS0354</strain>
        <tissue evidence="1">Mantle</tissue>
    </source>
</reference>
<dbReference type="EMBL" id="JAEAOA010001326">
    <property type="protein sequence ID" value="KAK3584935.1"/>
    <property type="molecule type" value="Genomic_DNA"/>
</dbReference>
<sequence>MQYSNYTNTGKAYVFPDPEESISRNGLHVELQDPAWLSSDYCLNKDEFLRLVDVEEPDKDLEIMPEEVYVEAVTKCKKENGSSLTFKRGKIFKQKLTLADGTIGFGWKRCRTGIKVWGFYSTCMVKFNHIPKK</sequence>
<accession>A0AAE0S4S4</accession>
<dbReference type="Proteomes" id="UP001195483">
    <property type="component" value="Unassembled WGS sequence"/>
</dbReference>
<protein>
    <submittedName>
        <fullName evidence="1">Uncharacterized protein</fullName>
    </submittedName>
</protein>
<dbReference type="AlphaFoldDB" id="A0AAE0S4S4"/>
<reference evidence="1" key="1">
    <citation type="journal article" date="2021" name="Genome Biol. Evol.">
        <title>A High-Quality Reference Genome for a Parasitic Bivalve with Doubly Uniparental Inheritance (Bivalvia: Unionida).</title>
        <authorList>
            <person name="Smith C.H."/>
        </authorList>
    </citation>
    <scope>NUCLEOTIDE SEQUENCE</scope>
    <source>
        <strain evidence="1">CHS0354</strain>
    </source>
</reference>
<evidence type="ECO:0000313" key="2">
    <source>
        <dbReference type="Proteomes" id="UP001195483"/>
    </source>
</evidence>
<name>A0AAE0S4S4_9BIVA</name>
<comment type="caution">
    <text evidence="1">The sequence shown here is derived from an EMBL/GenBank/DDBJ whole genome shotgun (WGS) entry which is preliminary data.</text>
</comment>
<evidence type="ECO:0000313" key="1">
    <source>
        <dbReference type="EMBL" id="KAK3584935.1"/>
    </source>
</evidence>
<keyword evidence="2" id="KW-1185">Reference proteome</keyword>
<proteinExistence type="predicted"/>